<dbReference type="InterPro" id="IPR035412">
    <property type="entry name" value="Terminase_L_N"/>
</dbReference>
<gene>
    <name evidence="3" type="ORF">LCGC14_2143050</name>
</gene>
<proteinExistence type="predicted"/>
<sequence>MRDINQTKVFTELWNTADQYKIHLLRGGARSSKSYSLMQMVFLWLMTGRIGAIKQPSGIFAIVRNVLPALKDTVLRDFINYLTEMGVADYVDHLKTRNTFEYNNRVVTFFPATDESRLKGRQNDFVWINEANDLSWYEFQQLIMRTGGCLWCDYNPDNPDSWVKTELEEKRLEKRKDVNLMISTVLMNPFLSDSQREEINNLADYDNELYEVYTLGNWVKFKGLIFPNWDIIESKDFPSNALKQCYAMDIGYNDATVLLHVVLQDKTLFIDEVFHETGLTTADVIKLLDESPVRNSRIIADAQAKSFIEEIKRRKYRIRPCKKGPDSLLNGIKKVKSLKLKITDRSLKTMQELKRFKWKKDKNGDDTDEPLNRYKNAPDAIRYGAMYLTKTNTLRII</sequence>
<dbReference type="PANTHER" id="PTHR39184:SF1">
    <property type="entry name" value="PBSX PHAGE TERMINASE LARGE SUBUNIT"/>
    <property type="match status" value="1"/>
</dbReference>
<dbReference type="InterPro" id="IPR035413">
    <property type="entry name" value="Terminase_L_C"/>
</dbReference>
<dbReference type="InterPro" id="IPR027417">
    <property type="entry name" value="P-loop_NTPase"/>
</dbReference>
<dbReference type="PANTHER" id="PTHR39184">
    <property type="match status" value="1"/>
</dbReference>
<dbReference type="NCBIfam" id="TIGR01547">
    <property type="entry name" value="phage_term_2"/>
    <property type="match status" value="1"/>
</dbReference>
<evidence type="ECO:0000259" key="2">
    <source>
        <dbReference type="Pfam" id="PF17288"/>
    </source>
</evidence>
<evidence type="ECO:0008006" key="4">
    <source>
        <dbReference type="Google" id="ProtNLM"/>
    </source>
</evidence>
<dbReference type="Pfam" id="PF17288">
    <property type="entry name" value="Terminase_3C"/>
    <property type="match status" value="1"/>
</dbReference>
<organism evidence="3">
    <name type="scientific">marine sediment metagenome</name>
    <dbReference type="NCBI Taxonomy" id="412755"/>
    <lineage>
        <taxon>unclassified sequences</taxon>
        <taxon>metagenomes</taxon>
        <taxon>ecological metagenomes</taxon>
    </lineage>
</organism>
<feature type="domain" description="Phage terminase large subunit C-terminal" evidence="2">
    <location>
        <begin position="253"/>
        <end position="383"/>
    </location>
</feature>
<comment type="caution">
    <text evidence="3">The sequence shown here is derived from an EMBL/GenBank/DDBJ whole genome shotgun (WGS) entry which is preliminary data.</text>
</comment>
<dbReference type="Gene3D" id="3.30.420.280">
    <property type="match status" value="1"/>
</dbReference>
<dbReference type="InterPro" id="IPR006437">
    <property type="entry name" value="Phage_terminase_lsu"/>
</dbReference>
<reference evidence="3" key="1">
    <citation type="journal article" date="2015" name="Nature">
        <title>Complex archaea that bridge the gap between prokaryotes and eukaryotes.</title>
        <authorList>
            <person name="Spang A."/>
            <person name="Saw J.H."/>
            <person name="Jorgensen S.L."/>
            <person name="Zaremba-Niedzwiedzka K."/>
            <person name="Martijn J."/>
            <person name="Lind A.E."/>
            <person name="van Eijk R."/>
            <person name="Schleper C."/>
            <person name="Guy L."/>
            <person name="Ettema T.J."/>
        </authorList>
    </citation>
    <scope>NUCLEOTIDE SEQUENCE</scope>
</reference>
<dbReference type="AlphaFoldDB" id="A0A0F9EK16"/>
<protein>
    <recommendedName>
        <fullName evidence="4">Phage terminase large subunit N-terminal domain-containing protein</fullName>
    </recommendedName>
</protein>
<feature type="domain" description="Phage terminase large subunit N-terminal" evidence="1">
    <location>
        <begin position="21"/>
        <end position="216"/>
    </location>
</feature>
<dbReference type="Gene3D" id="3.40.50.300">
    <property type="entry name" value="P-loop containing nucleotide triphosphate hydrolases"/>
    <property type="match status" value="1"/>
</dbReference>
<evidence type="ECO:0000259" key="1">
    <source>
        <dbReference type="Pfam" id="PF04466"/>
    </source>
</evidence>
<name>A0A0F9EK16_9ZZZZ</name>
<accession>A0A0F9EK16</accession>
<evidence type="ECO:0000313" key="3">
    <source>
        <dbReference type="EMBL" id="KKL66631.1"/>
    </source>
</evidence>
<dbReference type="EMBL" id="LAZR01027142">
    <property type="protein sequence ID" value="KKL66631.1"/>
    <property type="molecule type" value="Genomic_DNA"/>
</dbReference>
<dbReference type="Pfam" id="PF04466">
    <property type="entry name" value="Terminase_3"/>
    <property type="match status" value="1"/>
</dbReference>
<dbReference type="InterPro" id="IPR052380">
    <property type="entry name" value="Viral_DNA_packaging_terminase"/>
</dbReference>